<organism evidence="2">
    <name type="scientific">Collimonas fungivorans</name>
    <dbReference type="NCBI Taxonomy" id="158899"/>
    <lineage>
        <taxon>Bacteria</taxon>
        <taxon>Pseudomonadati</taxon>
        <taxon>Pseudomonadota</taxon>
        <taxon>Betaproteobacteria</taxon>
        <taxon>Burkholderiales</taxon>
        <taxon>Oxalobacteraceae</taxon>
        <taxon>Collimonas</taxon>
    </lineage>
</organism>
<dbReference type="InterPro" id="IPR026001">
    <property type="entry name" value="Abi-like_C"/>
</dbReference>
<dbReference type="AlphaFoldDB" id="A0A127PDK2"/>
<reference evidence="2 3" key="1">
    <citation type="submission" date="2015-11" db="EMBL/GenBank/DDBJ databases">
        <title>Exploring the genomic traits of fungus-feeding bacterial genus Collimonas.</title>
        <authorList>
            <person name="Song C."/>
            <person name="Schmidt R."/>
            <person name="de Jager V."/>
            <person name="Krzyzanowska D."/>
            <person name="Jongedijk E."/>
            <person name="Cankar K."/>
            <person name="Beekwilder J."/>
            <person name="van Veen A."/>
            <person name="de Boer W."/>
            <person name="van Veen J.A."/>
            <person name="Garbeva P."/>
        </authorList>
    </citation>
    <scope>NUCLEOTIDE SEQUENCE [LARGE SCALE GENOMIC DNA]</scope>
    <source>
        <strain evidence="2 3">Ter6</strain>
    </source>
</reference>
<evidence type="ECO:0000313" key="3">
    <source>
        <dbReference type="Proteomes" id="UP000072421"/>
    </source>
</evidence>
<accession>A0A127PDK2</accession>
<evidence type="ECO:0000259" key="1">
    <source>
        <dbReference type="Pfam" id="PF14355"/>
    </source>
</evidence>
<gene>
    <name evidence="2" type="ORF">CFter6_2855</name>
</gene>
<name>A0A127PDK2_9BURK</name>
<dbReference type="Pfam" id="PF14355">
    <property type="entry name" value="Abi_C"/>
    <property type="match status" value="1"/>
</dbReference>
<proteinExistence type="predicted"/>
<dbReference type="EMBL" id="CP013232">
    <property type="protein sequence ID" value="AMO95521.1"/>
    <property type="molecule type" value="Genomic_DNA"/>
</dbReference>
<evidence type="ECO:0000313" key="2">
    <source>
        <dbReference type="EMBL" id="AMO95521.1"/>
    </source>
</evidence>
<protein>
    <submittedName>
        <fullName evidence="2">Abortive infection family protein</fullName>
    </submittedName>
</protein>
<dbReference type="Proteomes" id="UP000072421">
    <property type="component" value="Chromosome"/>
</dbReference>
<feature type="domain" description="Abortive infection protein-like C-terminal" evidence="1">
    <location>
        <begin position="144"/>
        <end position="207"/>
    </location>
</feature>
<sequence>MEAATNSFGDDFCVLLATVGFEDYAQLGEQIGDRNSEHTYRLIANATTDLLPSGYIRFIAVRLNTDDMPNAVESPDLSILSSTVERALEDADKLIASGQGATSALDRVHTALHGYLNVLCREAGIAVDPGEKMTSVFKKFREQHPKLLYDGPRSNEVGMVFKGAATIIEAVNTLRNNASVAHPNEEVMPQAEAMFLINLIRSLLHFIEMKVRE</sequence>
<dbReference type="PATRIC" id="fig|158899.10.peg.2847"/>